<dbReference type="OrthoDB" id="6398409at2"/>
<dbReference type="AlphaFoldDB" id="A0A2S3XAU3"/>
<organism evidence="1 2">
    <name type="scientific">Pseudomonas putida</name>
    <name type="common">Arthrobacter siderocapsulatus</name>
    <dbReference type="NCBI Taxonomy" id="303"/>
    <lineage>
        <taxon>Bacteria</taxon>
        <taxon>Pseudomonadati</taxon>
        <taxon>Pseudomonadota</taxon>
        <taxon>Gammaproteobacteria</taxon>
        <taxon>Pseudomonadales</taxon>
        <taxon>Pseudomonadaceae</taxon>
        <taxon>Pseudomonas</taxon>
    </lineage>
</organism>
<dbReference type="EMBL" id="MINH01000016">
    <property type="protein sequence ID" value="POG12726.1"/>
    <property type="molecule type" value="Genomic_DNA"/>
</dbReference>
<reference evidence="1 2" key="2">
    <citation type="submission" date="2018-03" db="EMBL/GenBank/DDBJ databases">
        <title>Draft genome of Pseudomonas putida strain KH-21-114.</title>
        <authorList>
            <person name="Yoshizawa S."/>
            <person name="Khan N.H."/>
            <person name="Nishimura M."/>
            <person name="Chiura H.X."/>
            <person name="Ogura Y."/>
            <person name="Hayashi T."/>
            <person name="Kogure K."/>
        </authorList>
    </citation>
    <scope>NUCLEOTIDE SEQUENCE [LARGE SCALE GENOMIC DNA]</scope>
    <source>
        <strain evidence="1 2">KH-21-114</strain>
    </source>
</reference>
<dbReference type="Proteomes" id="UP000237230">
    <property type="component" value="Unassembled WGS sequence"/>
</dbReference>
<evidence type="ECO:0000313" key="2">
    <source>
        <dbReference type="Proteomes" id="UP000237230"/>
    </source>
</evidence>
<dbReference type="RefSeq" id="WP_103446108.1">
    <property type="nucleotide sequence ID" value="NZ_MINH01000016.1"/>
</dbReference>
<gene>
    <name evidence="1" type="ORF">BGP84_05410</name>
</gene>
<evidence type="ECO:0000313" key="1">
    <source>
        <dbReference type="EMBL" id="POG12726.1"/>
    </source>
</evidence>
<protein>
    <submittedName>
        <fullName evidence="1">Twin-arginine translocation pathway signal protein</fullName>
    </submittedName>
</protein>
<reference evidence="1 2" key="1">
    <citation type="submission" date="2016-08" db="EMBL/GenBank/DDBJ databases">
        <authorList>
            <person name="Seilhamer J.J."/>
        </authorList>
    </citation>
    <scope>NUCLEOTIDE SEQUENCE [LARGE SCALE GENOMIC DNA]</scope>
    <source>
        <strain evidence="1 2">KH-21-114</strain>
    </source>
</reference>
<name>A0A2S3XAU3_PSEPU</name>
<sequence>MQRRDLLRFSLGASLFLSTASLVGCSAQTPAAGYHVLRDDDLPALLALIPVVLAGTSANDELVLHSLDHKLAALSPEMLKLTRQLFDVLSLPLTRGPLTGVWGAWEQASSAQVTAFLQRWQDSSLNLLRMGHASLLQLLQMAWYERPEAWAACGYPGPPKI</sequence>
<comment type="caution">
    <text evidence="1">The sequence shown here is derived from an EMBL/GenBank/DDBJ whole genome shotgun (WGS) entry which is preliminary data.</text>
</comment>
<accession>A0A2S3XAU3</accession>
<proteinExistence type="predicted"/>
<dbReference type="PROSITE" id="PS51257">
    <property type="entry name" value="PROKAR_LIPOPROTEIN"/>
    <property type="match status" value="1"/>
</dbReference>